<dbReference type="PROSITE" id="PS50279">
    <property type="entry name" value="BPTI_KUNITZ_2"/>
    <property type="match status" value="2"/>
</dbReference>
<dbReference type="InterPro" id="IPR036880">
    <property type="entry name" value="Kunitz_BPTI_sf"/>
</dbReference>
<keyword evidence="4" id="KW-0963">Cytoplasm</keyword>
<feature type="transmembrane region" description="Helical" evidence="18">
    <location>
        <begin position="250"/>
        <end position="273"/>
    </location>
</feature>
<dbReference type="SMART" id="SM00131">
    <property type="entry name" value="KU"/>
    <property type="match status" value="2"/>
</dbReference>
<evidence type="ECO:0000259" key="19">
    <source>
        <dbReference type="PROSITE" id="PS50279"/>
    </source>
</evidence>
<keyword evidence="3" id="KW-1003">Cell membrane</keyword>
<dbReference type="PROSITE" id="PS00280">
    <property type="entry name" value="BPTI_KUNITZ_1"/>
    <property type="match status" value="2"/>
</dbReference>
<evidence type="ECO:0000256" key="9">
    <source>
        <dbReference type="ARBA" id="ARBA00022900"/>
    </source>
</evidence>
<evidence type="ECO:0000313" key="20">
    <source>
        <dbReference type="Ensembl" id="ENSMODP00000052865.1"/>
    </source>
</evidence>
<dbReference type="InterPro" id="IPR020901">
    <property type="entry name" value="Prtase_inh_Kunz-CS"/>
</dbReference>
<evidence type="ECO:0000256" key="10">
    <source>
        <dbReference type="ARBA" id="ARBA00022989"/>
    </source>
</evidence>
<evidence type="ECO:0000256" key="8">
    <source>
        <dbReference type="ARBA" id="ARBA00022737"/>
    </source>
</evidence>
<dbReference type="CDD" id="cd22621">
    <property type="entry name" value="Kunitz_HAI2_1-like"/>
    <property type="match status" value="1"/>
</dbReference>
<dbReference type="InterPro" id="IPR002223">
    <property type="entry name" value="Kunitz_BPTI"/>
</dbReference>
<sequence>ILSDRTAHASLSDPFPQQRSSAAARAGRSEHGPGWGSSRTSRLCSPCWGSCSWPGAAWSFDYHPASLRGSEEPADLQDLCHAPRVVGRCRASIPRWWYNVTDQACQTFVYGGCGGNENNFLTRKECLRVCAGVTEYSANEAPARRSGAHEPGPSAPKKQDSEAFPGNDFNYEDYCAAKAVTGPCRAAFQRWFFDAEKNTCAHFIYGGCRGNKNSYLTQEDCMSKCFGKRTYNSSHPVVPHSTKEPLLSPAVALAVLLAVMAAVLLGAMVVIFIKMARKNQASAFSTVWSPIDDKEYLVKSAYTL</sequence>
<dbReference type="GO" id="GO:0005737">
    <property type="term" value="C:cytoplasm"/>
    <property type="evidence" value="ECO:0007669"/>
    <property type="project" value="UniProtKB-SubCell"/>
</dbReference>
<feature type="region of interest" description="Disordered" evidence="17">
    <location>
        <begin position="1"/>
        <end position="41"/>
    </location>
</feature>
<keyword evidence="9" id="KW-0722">Serine protease inhibitor</keyword>
<evidence type="ECO:0000256" key="15">
    <source>
        <dbReference type="ARBA" id="ARBA00071442"/>
    </source>
</evidence>
<dbReference type="PRINTS" id="PR00759">
    <property type="entry name" value="BASICPTASE"/>
</dbReference>
<protein>
    <recommendedName>
        <fullName evidence="15">Kunitz-type protease inhibitor 2</fullName>
    </recommendedName>
    <alternativeName>
        <fullName evidence="16">Hepatocyte growth factor activator inhibitor type 2</fullName>
    </alternativeName>
</protein>
<keyword evidence="6 18" id="KW-0812">Transmembrane</keyword>
<evidence type="ECO:0000256" key="1">
    <source>
        <dbReference type="ARBA" id="ARBA00004251"/>
    </source>
</evidence>
<evidence type="ECO:0000256" key="13">
    <source>
        <dbReference type="ARBA" id="ARBA00023180"/>
    </source>
</evidence>
<evidence type="ECO:0000313" key="21">
    <source>
        <dbReference type="Proteomes" id="UP000002280"/>
    </source>
</evidence>
<dbReference type="FunCoup" id="A0A5F8GZ44">
    <property type="interactions" value="141"/>
</dbReference>
<keyword evidence="7" id="KW-0732">Signal</keyword>
<dbReference type="AlphaFoldDB" id="A0A5F8GZ44"/>
<dbReference type="OMA" id="KEECMHR"/>
<dbReference type="Pfam" id="PF00014">
    <property type="entry name" value="Kunitz_BPTI"/>
    <property type="match status" value="2"/>
</dbReference>
<dbReference type="Bgee" id="ENSMODG00000013117">
    <property type="expression patterns" value="Expressed in uterine wall and 19 other cell types or tissues"/>
</dbReference>
<dbReference type="InParanoid" id="A0A5F8GZ44"/>
<dbReference type="STRING" id="13616.ENSMODP00000052865"/>
<evidence type="ECO:0000256" key="14">
    <source>
        <dbReference type="ARBA" id="ARBA00061907"/>
    </source>
</evidence>
<feature type="region of interest" description="Disordered" evidence="17">
    <location>
        <begin position="141"/>
        <end position="162"/>
    </location>
</feature>
<evidence type="ECO:0000256" key="4">
    <source>
        <dbReference type="ARBA" id="ARBA00022490"/>
    </source>
</evidence>
<evidence type="ECO:0000256" key="6">
    <source>
        <dbReference type="ARBA" id="ARBA00022692"/>
    </source>
</evidence>
<evidence type="ECO:0000256" key="16">
    <source>
        <dbReference type="ARBA" id="ARBA00082650"/>
    </source>
</evidence>
<evidence type="ECO:0000256" key="7">
    <source>
        <dbReference type="ARBA" id="ARBA00022729"/>
    </source>
</evidence>
<keyword evidence="12" id="KW-1015">Disulfide bond</keyword>
<evidence type="ECO:0000256" key="12">
    <source>
        <dbReference type="ARBA" id="ARBA00023157"/>
    </source>
</evidence>
<dbReference type="FunFam" id="4.10.410.10:FF:000014">
    <property type="entry name" value="Serine peptidase inhibitor, Kunitz type, 2"/>
    <property type="match status" value="1"/>
</dbReference>
<keyword evidence="8" id="KW-0677">Repeat</keyword>
<keyword evidence="21" id="KW-1185">Reference proteome</keyword>
<dbReference type="Ensembl" id="ENSMODT00000079325.1">
    <property type="protein sequence ID" value="ENSMODP00000052865.1"/>
    <property type="gene ID" value="ENSMODG00000013117.3"/>
</dbReference>
<feature type="domain" description="BPTI/Kunitz inhibitor" evidence="19">
    <location>
        <begin position="80"/>
        <end position="130"/>
    </location>
</feature>
<proteinExistence type="predicted"/>
<evidence type="ECO:0000256" key="17">
    <source>
        <dbReference type="SAM" id="MobiDB-lite"/>
    </source>
</evidence>
<dbReference type="GeneTree" id="ENSGT00940000160348"/>
<dbReference type="SUPFAM" id="SSF57362">
    <property type="entry name" value="BPTI-like"/>
    <property type="match status" value="2"/>
</dbReference>
<dbReference type="Proteomes" id="UP000002280">
    <property type="component" value="Chromosome 4"/>
</dbReference>
<keyword evidence="10 18" id="KW-1133">Transmembrane helix</keyword>
<keyword evidence="5" id="KW-0646">Protease inhibitor</keyword>
<reference evidence="20" key="2">
    <citation type="submission" date="2025-08" db="UniProtKB">
        <authorList>
            <consortium name="Ensembl"/>
        </authorList>
    </citation>
    <scope>IDENTIFICATION</scope>
</reference>
<dbReference type="GO" id="GO:0005886">
    <property type="term" value="C:plasma membrane"/>
    <property type="evidence" value="ECO:0007669"/>
    <property type="project" value="UniProtKB-SubCell"/>
</dbReference>
<dbReference type="FunFam" id="4.10.410.10:FF:000015">
    <property type="entry name" value="WAP four-disulfide core domain 6A"/>
    <property type="match status" value="1"/>
</dbReference>
<evidence type="ECO:0000256" key="3">
    <source>
        <dbReference type="ARBA" id="ARBA00022475"/>
    </source>
</evidence>
<accession>A0A5F8GZ44</accession>
<evidence type="ECO:0000256" key="18">
    <source>
        <dbReference type="SAM" id="Phobius"/>
    </source>
</evidence>
<keyword evidence="11 18" id="KW-0472">Membrane</keyword>
<dbReference type="CDD" id="cd22622">
    <property type="entry name" value="Kunitz_HAI2_2-like"/>
    <property type="match status" value="1"/>
</dbReference>
<name>A0A5F8GZ44_MONDO</name>
<dbReference type="PANTHER" id="PTHR47247">
    <property type="entry name" value="KUNITZ-TYPE PROTEASE INHIBITOR 2"/>
    <property type="match status" value="1"/>
</dbReference>
<dbReference type="GO" id="GO:0004867">
    <property type="term" value="F:serine-type endopeptidase inhibitor activity"/>
    <property type="evidence" value="ECO:0000318"/>
    <property type="project" value="GO_Central"/>
</dbReference>
<evidence type="ECO:0000256" key="5">
    <source>
        <dbReference type="ARBA" id="ARBA00022690"/>
    </source>
</evidence>
<dbReference type="PANTHER" id="PTHR47247:SF1">
    <property type="entry name" value="KUNITZ-TYPE PROTEASE INHIBITOR 2"/>
    <property type="match status" value="1"/>
</dbReference>
<reference evidence="20 21" key="1">
    <citation type="journal article" date="2007" name="Nature">
        <title>Genome of the marsupial Monodelphis domestica reveals innovation in non-coding sequences.</title>
        <authorList>
            <person name="Mikkelsen T.S."/>
            <person name="Wakefield M.J."/>
            <person name="Aken B."/>
            <person name="Amemiya C.T."/>
            <person name="Chang J.L."/>
            <person name="Duke S."/>
            <person name="Garber M."/>
            <person name="Gentles A.J."/>
            <person name="Goodstadt L."/>
            <person name="Heger A."/>
            <person name="Jurka J."/>
            <person name="Kamal M."/>
            <person name="Mauceli E."/>
            <person name="Searle S.M."/>
            <person name="Sharpe T."/>
            <person name="Baker M.L."/>
            <person name="Batzer M.A."/>
            <person name="Benos P.V."/>
            <person name="Belov K."/>
            <person name="Clamp M."/>
            <person name="Cook A."/>
            <person name="Cuff J."/>
            <person name="Das R."/>
            <person name="Davidow L."/>
            <person name="Deakin J.E."/>
            <person name="Fazzari M.J."/>
            <person name="Glass J.L."/>
            <person name="Grabherr M."/>
            <person name="Greally J.M."/>
            <person name="Gu W."/>
            <person name="Hore T.A."/>
            <person name="Huttley G.A."/>
            <person name="Kleber M."/>
            <person name="Jirtle R.L."/>
            <person name="Koina E."/>
            <person name="Lee J.T."/>
            <person name="Mahony S."/>
            <person name="Marra M.A."/>
            <person name="Miller R.D."/>
            <person name="Nicholls R.D."/>
            <person name="Oda M."/>
            <person name="Papenfuss A.T."/>
            <person name="Parra Z.E."/>
            <person name="Pollock D.D."/>
            <person name="Ray D.A."/>
            <person name="Schein J.E."/>
            <person name="Speed T.P."/>
            <person name="Thompson K."/>
            <person name="VandeBerg J.L."/>
            <person name="Wade C.M."/>
            <person name="Walker J.A."/>
            <person name="Waters P.D."/>
            <person name="Webber C."/>
            <person name="Weidman J.R."/>
            <person name="Xie X."/>
            <person name="Zody M.C."/>
            <person name="Baldwin J."/>
            <person name="Abdouelleil A."/>
            <person name="Abdulkadir J."/>
            <person name="Abebe A."/>
            <person name="Abera B."/>
            <person name="Abreu J."/>
            <person name="Acer S.C."/>
            <person name="Aftuck L."/>
            <person name="Alexander A."/>
            <person name="An P."/>
            <person name="Anderson E."/>
            <person name="Anderson S."/>
            <person name="Arachi H."/>
            <person name="Azer M."/>
            <person name="Bachantsang P."/>
            <person name="Barry A."/>
            <person name="Bayul T."/>
            <person name="Berlin A."/>
            <person name="Bessette D."/>
            <person name="Bloom T."/>
            <person name="Bloom T."/>
            <person name="Boguslavskiy L."/>
            <person name="Bonnet C."/>
            <person name="Boukhgalter B."/>
            <person name="Bourzgui I."/>
            <person name="Brown A."/>
            <person name="Cahill P."/>
            <person name="Channer S."/>
            <person name="Cheshatsang Y."/>
            <person name="Chuda L."/>
            <person name="Citroen M."/>
            <person name="Collymore A."/>
            <person name="Cooke P."/>
            <person name="Costello M."/>
            <person name="D'Aco K."/>
            <person name="Daza R."/>
            <person name="De Haan G."/>
            <person name="DeGray S."/>
            <person name="DeMaso C."/>
            <person name="Dhargay N."/>
            <person name="Dooley K."/>
            <person name="Dooley E."/>
            <person name="Doricent M."/>
            <person name="Dorje P."/>
            <person name="Dorjee K."/>
            <person name="Dupes A."/>
            <person name="Elong R."/>
            <person name="Falk J."/>
            <person name="Farina A."/>
            <person name="Faro S."/>
            <person name="Ferguson D."/>
            <person name="Fisher S."/>
            <person name="Foley C.D."/>
            <person name="Franke A."/>
            <person name="Friedrich D."/>
            <person name="Gadbois L."/>
            <person name="Gearin G."/>
            <person name="Gearin C.R."/>
            <person name="Giannoukos G."/>
            <person name="Goode T."/>
            <person name="Graham J."/>
            <person name="Grandbois E."/>
            <person name="Grewal S."/>
            <person name="Gyaltsen K."/>
            <person name="Hafez N."/>
            <person name="Hagos B."/>
            <person name="Hall J."/>
            <person name="Henson C."/>
            <person name="Hollinger A."/>
            <person name="Honan T."/>
            <person name="Huard M.D."/>
            <person name="Hughes L."/>
            <person name="Hurhula B."/>
            <person name="Husby M.E."/>
            <person name="Kamat A."/>
            <person name="Kanga B."/>
            <person name="Kashin S."/>
            <person name="Khazanovich D."/>
            <person name="Kisner P."/>
            <person name="Lance K."/>
            <person name="Lara M."/>
            <person name="Lee W."/>
            <person name="Lennon N."/>
            <person name="Letendre F."/>
            <person name="LeVine R."/>
            <person name="Lipovsky A."/>
            <person name="Liu X."/>
            <person name="Liu J."/>
            <person name="Liu S."/>
            <person name="Lokyitsang T."/>
            <person name="Lokyitsang Y."/>
            <person name="Lubonja R."/>
            <person name="Lui A."/>
            <person name="MacDonald P."/>
            <person name="Magnisalis V."/>
            <person name="Maru K."/>
            <person name="Matthews C."/>
            <person name="McCusker W."/>
            <person name="McDonough S."/>
            <person name="Mehta T."/>
            <person name="Meldrim J."/>
            <person name="Meneus L."/>
            <person name="Mihai O."/>
            <person name="Mihalev A."/>
            <person name="Mihova T."/>
            <person name="Mittelman R."/>
            <person name="Mlenga V."/>
            <person name="Montmayeur A."/>
            <person name="Mulrain L."/>
            <person name="Navidi A."/>
            <person name="Naylor J."/>
            <person name="Negash T."/>
            <person name="Nguyen T."/>
            <person name="Nguyen N."/>
            <person name="Nicol R."/>
            <person name="Norbu C."/>
            <person name="Norbu N."/>
            <person name="Novod N."/>
            <person name="O'Neill B."/>
            <person name="Osman S."/>
            <person name="Markiewicz E."/>
            <person name="Oyono O.L."/>
            <person name="Patti C."/>
            <person name="Phunkhang P."/>
            <person name="Pierre F."/>
            <person name="Priest M."/>
            <person name="Raghuraman S."/>
            <person name="Rege F."/>
            <person name="Reyes R."/>
            <person name="Rise C."/>
            <person name="Rogov P."/>
            <person name="Ross K."/>
            <person name="Ryan E."/>
            <person name="Settipalli S."/>
            <person name="Shea T."/>
            <person name="Sherpa N."/>
            <person name="Shi L."/>
            <person name="Shih D."/>
            <person name="Sparrow T."/>
            <person name="Spaulding J."/>
            <person name="Stalker J."/>
            <person name="Stange-Thomann N."/>
            <person name="Stavropoulos S."/>
            <person name="Stone C."/>
            <person name="Strader C."/>
            <person name="Tesfaye S."/>
            <person name="Thomson T."/>
            <person name="Thoulutsang Y."/>
            <person name="Thoulutsang D."/>
            <person name="Topham K."/>
            <person name="Topping I."/>
            <person name="Tsamla T."/>
            <person name="Vassiliev H."/>
            <person name="Vo A."/>
            <person name="Wangchuk T."/>
            <person name="Wangdi T."/>
            <person name="Weiand M."/>
            <person name="Wilkinson J."/>
            <person name="Wilson A."/>
            <person name="Yadav S."/>
            <person name="Young G."/>
            <person name="Yu Q."/>
            <person name="Zembek L."/>
            <person name="Zhong D."/>
            <person name="Zimmer A."/>
            <person name="Zwirko Z."/>
            <person name="Jaffe D.B."/>
            <person name="Alvarez P."/>
            <person name="Brockman W."/>
            <person name="Butler J."/>
            <person name="Chin C."/>
            <person name="Gnerre S."/>
            <person name="MacCallum I."/>
            <person name="Graves J.A."/>
            <person name="Ponting C.P."/>
            <person name="Breen M."/>
            <person name="Samollow P.B."/>
            <person name="Lander E.S."/>
            <person name="Lindblad-Toh K."/>
        </authorList>
    </citation>
    <scope>NUCLEOTIDE SEQUENCE [LARGE SCALE GENOMIC DNA]</scope>
</reference>
<evidence type="ECO:0000256" key="2">
    <source>
        <dbReference type="ARBA" id="ARBA00004496"/>
    </source>
</evidence>
<dbReference type="Gene3D" id="4.10.410.10">
    <property type="entry name" value="Pancreatic trypsin inhibitor Kunitz domain"/>
    <property type="match status" value="2"/>
</dbReference>
<comment type="subunit">
    <text evidence="14">Interacts with TMPRSS13; the interaction promotes the phosphorylation and cell membrane localization of TMPRSS13.</text>
</comment>
<evidence type="ECO:0000256" key="11">
    <source>
        <dbReference type="ARBA" id="ARBA00023136"/>
    </source>
</evidence>
<comment type="subcellular location">
    <subcellularLocation>
        <location evidence="1">Cell membrane</location>
        <topology evidence="1">Single-pass type I membrane protein</topology>
    </subcellularLocation>
    <subcellularLocation>
        <location evidence="2">Cytoplasm</location>
    </subcellularLocation>
</comment>
<feature type="domain" description="BPTI/Kunitz inhibitor" evidence="19">
    <location>
        <begin position="175"/>
        <end position="225"/>
    </location>
</feature>
<keyword evidence="13" id="KW-0325">Glycoprotein</keyword>
<organism evidence="20 21">
    <name type="scientific">Monodelphis domestica</name>
    <name type="common">Gray short-tailed opossum</name>
    <dbReference type="NCBI Taxonomy" id="13616"/>
    <lineage>
        <taxon>Eukaryota</taxon>
        <taxon>Metazoa</taxon>
        <taxon>Chordata</taxon>
        <taxon>Craniata</taxon>
        <taxon>Vertebrata</taxon>
        <taxon>Euteleostomi</taxon>
        <taxon>Mammalia</taxon>
        <taxon>Metatheria</taxon>
        <taxon>Didelphimorphia</taxon>
        <taxon>Didelphidae</taxon>
        <taxon>Monodelphis</taxon>
    </lineage>
</organism>
<reference evidence="20" key="3">
    <citation type="submission" date="2025-09" db="UniProtKB">
        <authorList>
            <consortium name="Ensembl"/>
        </authorList>
    </citation>
    <scope>IDENTIFICATION</scope>
</reference>